<protein>
    <submittedName>
        <fullName evidence="2">Uncharacterized protein</fullName>
    </submittedName>
</protein>
<sequence length="299" mass="31947">MQLANLANAQSLNSTLLLNNIAELGSALHSIGKNVNGQLFSTGNTGDTPRLLNQEFAFNVTASTPLSFKSSEYLDDTTTKELGKIWESIDGLKSRVSDLENMKAGTPSQLSQFIDQLPIQANRFIASASEQFTSLVGENLPSRLAALVQSLPGLTYDIFQNAGARITEVTGKEVPSQVSGFFGQLPEWTSGFFTSVHLSETTASVKQFAGQISTYACQVFELLKTAYAHMPEVKFEDFTTGALALKDQLMQSTMSLVAQGDALLKEYAGDKNASFVISTSVAIGIAVIATFAASFVAGA</sequence>
<accession>A0ABV2QBF6</accession>
<dbReference type="Proteomes" id="UP001549320">
    <property type="component" value="Unassembled WGS sequence"/>
</dbReference>
<keyword evidence="1" id="KW-1133">Transmembrane helix</keyword>
<name>A0ABV2QBF6_9BURK</name>
<proteinExistence type="predicted"/>
<dbReference type="RefSeq" id="WP_354445528.1">
    <property type="nucleotide sequence ID" value="NZ_JBEPSH010000006.1"/>
</dbReference>
<evidence type="ECO:0000313" key="3">
    <source>
        <dbReference type="Proteomes" id="UP001549320"/>
    </source>
</evidence>
<feature type="transmembrane region" description="Helical" evidence="1">
    <location>
        <begin position="275"/>
        <end position="297"/>
    </location>
</feature>
<keyword evidence="1" id="KW-0472">Membrane</keyword>
<dbReference type="EMBL" id="JBEPSH010000006">
    <property type="protein sequence ID" value="MET4578363.1"/>
    <property type="molecule type" value="Genomic_DNA"/>
</dbReference>
<reference evidence="2 3" key="1">
    <citation type="submission" date="2024-06" db="EMBL/GenBank/DDBJ databases">
        <title>Sorghum-associated microbial communities from plants grown in Nebraska, USA.</title>
        <authorList>
            <person name="Schachtman D."/>
        </authorList>
    </citation>
    <scope>NUCLEOTIDE SEQUENCE [LARGE SCALE GENOMIC DNA]</scope>
    <source>
        <strain evidence="2 3">2709</strain>
    </source>
</reference>
<evidence type="ECO:0000256" key="1">
    <source>
        <dbReference type="SAM" id="Phobius"/>
    </source>
</evidence>
<evidence type="ECO:0000313" key="2">
    <source>
        <dbReference type="EMBL" id="MET4578363.1"/>
    </source>
</evidence>
<keyword evidence="1" id="KW-0812">Transmembrane</keyword>
<keyword evidence="3" id="KW-1185">Reference proteome</keyword>
<organism evidence="2 3">
    <name type="scientific">Ottowia thiooxydans</name>
    <dbReference type="NCBI Taxonomy" id="219182"/>
    <lineage>
        <taxon>Bacteria</taxon>
        <taxon>Pseudomonadati</taxon>
        <taxon>Pseudomonadota</taxon>
        <taxon>Betaproteobacteria</taxon>
        <taxon>Burkholderiales</taxon>
        <taxon>Comamonadaceae</taxon>
        <taxon>Ottowia</taxon>
    </lineage>
</organism>
<gene>
    <name evidence="2" type="ORF">ABIE13_003479</name>
</gene>
<comment type="caution">
    <text evidence="2">The sequence shown here is derived from an EMBL/GenBank/DDBJ whole genome shotgun (WGS) entry which is preliminary data.</text>
</comment>